<dbReference type="Gene3D" id="3.60.15.10">
    <property type="entry name" value="Ribonuclease Z/Hydroxyacylglutathione hydrolase-like"/>
    <property type="match status" value="1"/>
</dbReference>
<dbReference type="Proteomes" id="UP000246050">
    <property type="component" value="Unassembled WGS sequence"/>
</dbReference>
<comment type="caution">
    <text evidence="3">The sequence shown here is derived from an EMBL/GenBank/DDBJ whole genome shotgun (WGS) entry which is preliminary data.</text>
</comment>
<dbReference type="AlphaFoldDB" id="A0A317DK39"/>
<dbReference type="SMART" id="SM00849">
    <property type="entry name" value="Lactamase_B"/>
    <property type="match status" value="1"/>
</dbReference>
<evidence type="ECO:0000256" key="1">
    <source>
        <dbReference type="SAM" id="MobiDB-lite"/>
    </source>
</evidence>
<dbReference type="CDD" id="cd16276">
    <property type="entry name" value="metallo-hydrolase-like_MBL-fold"/>
    <property type="match status" value="1"/>
</dbReference>
<dbReference type="GO" id="GO:0016787">
    <property type="term" value="F:hydrolase activity"/>
    <property type="evidence" value="ECO:0007669"/>
    <property type="project" value="UniProtKB-KW"/>
</dbReference>
<evidence type="ECO:0000313" key="3">
    <source>
        <dbReference type="EMBL" id="PWR15021.1"/>
    </source>
</evidence>
<feature type="domain" description="Metallo-beta-lactamase" evidence="2">
    <location>
        <begin position="87"/>
        <end position="255"/>
    </location>
</feature>
<dbReference type="InterPro" id="IPR036866">
    <property type="entry name" value="RibonucZ/Hydroxyglut_hydro"/>
</dbReference>
<feature type="region of interest" description="Disordered" evidence="1">
    <location>
        <begin position="1"/>
        <end position="39"/>
    </location>
</feature>
<dbReference type="SUPFAM" id="SSF56281">
    <property type="entry name" value="Metallo-hydrolase/oxidoreductase"/>
    <property type="match status" value="1"/>
</dbReference>
<evidence type="ECO:0000313" key="4">
    <source>
        <dbReference type="Proteomes" id="UP000246050"/>
    </source>
</evidence>
<sequence length="359" mass="39168">MINDRGPYSIGPRTSRTRIRGSPSRAQWRPSGSRSDMSMTPYTDAAERARKMPAAPVPQAAQGPEISKAGYAVEEIADGVFFLGEGMYNMMFVVTDEGVIAVDAPPTLGHNILRAIRSVTSRSITHVVYSHQHSDHVGAISVYPDDVPRYAQRITAERLAALGDPNRPLPTHVFDDTLTIDAGDHSLQLDYKGPNHAEGNIFIFAPKQRVLMLVDVIFPGWVPFSNLAVSANIPGFVNAHEQALGYPFEKLVGGHVNRPGTPDDIRTQIEYMNDLRSTTEAALSSVNLNEIMAPVDTANAWAVFKAYLDAVAAQAADELVPRWTERLGGADMFTLPNAWAMAEALRLDYGRMGPFGIAP</sequence>
<feature type="compositionally biased region" description="Polar residues" evidence="1">
    <location>
        <begin position="30"/>
        <end position="39"/>
    </location>
</feature>
<gene>
    <name evidence="3" type="ORF">DKT69_13175</name>
</gene>
<proteinExistence type="predicted"/>
<accession>A0A317DK39</accession>
<name>A0A317DK39_9ACTN</name>
<dbReference type="InterPro" id="IPR001279">
    <property type="entry name" value="Metallo-B-lactamas"/>
</dbReference>
<dbReference type="PANTHER" id="PTHR42951:SF22">
    <property type="entry name" value="METALLO BETA-LACTAMASE SUPERFAMILY LIPOPROTEIN"/>
    <property type="match status" value="1"/>
</dbReference>
<dbReference type="Pfam" id="PF00753">
    <property type="entry name" value="Lactamase_B"/>
    <property type="match status" value="1"/>
</dbReference>
<evidence type="ECO:0000259" key="2">
    <source>
        <dbReference type="SMART" id="SM00849"/>
    </source>
</evidence>
<organism evidence="3 4">
    <name type="scientific">Micromonospora sicca</name>
    <dbReference type="NCBI Taxonomy" id="2202420"/>
    <lineage>
        <taxon>Bacteria</taxon>
        <taxon>Bacillati</taxon>
        <taxon>Actinomycetota</taxon>
        <taxon>Actinomycetes</taxon>
        <taxon>Micromonosporales</taxon>
        <taxon>Micromonosporaceae</taxon>
        <taxon>Micromonospora</taxon>
    </lineage>
</organism>
<protein>
    <submittedName>
        <fullName evidence="3">MBL fold metallo-hydrolase</fullName>
    </submittedName>
</protein>
<dbReference type="InterPro" id="IPR050855">
    <property type="entry name" value="NDM-1-like"/>
</dbReference>
<reference evidence="3 4" key="1">
    <citation type="submission" date="2018-05" db="EMBL/GenBank/DDBJ databases">
        <title>Micromonosporas from Atacama Desert.</title>
        <authorList>
            <person name="Carro L."/>
            <person name="Golinska P."/>
            <person name="Klenk H.-P."/>
            <person name="Goodfellow M."/>
        </authorList>
    </citation>
    <scope>NUCLEOTIDE SEQUENCE [LARGE SCALE GENOMIC DNA]</scope>
    <source>
        <strain evidence="3 4">4G51</strain>
    </source>
</reference>
<dbReference type="EMBL" id="QGKS01000202">
    <property type="protein sequence ID" value="PWR15021.1"/>
    <property type="molecule type" value="Genomic_DNA"/>
</dbReference>
<keyword evidence="3" id="KW-0378">Hydrolase</keyword>
<dbReference type="PANTHER" id="PTHR42951">
    <property type="entry name" value="METALLO-BETA-LACTAMASE DOMAIN-CONTAINING"/>
    <property type="match status" value="1"/>
</dbReference>